<dbReference type="SUPFAM" id="SSF54534">
    <property type="entry name" value="FKBP-like"/>
    <property type="match status" value="1"/>
</dbReference>
<dbReference type="STRING" id="1443111.Z949_1991"/>
<dbReference type="InterPro" id="IPR000297">
    <property type="entry name" value="PPIase_PpiC"/>
</dbReference>
<dbReference type="OrthoDB" id="9791746at2"/>
<organism evidence="8 9">
    <name type="scientific">Sulfitobacter guttiformis</name>
    <dbReference type="NCBI Taxonomy" id="74349"/>
    <lineage>
        <taxon>Bacteria</taxon>
        <taxon>Pseudomonadati</taxon>
        <taxon>Pseudomonadota</taxon>
        <taxon>Alphaproteobacteria</taxon>
        <taxon>Rhodobacterales</taxon>
        <taxon>Roseobacteraceae</taxon>
        <taxon>Sulfitobacter</taxon>
    </lineage>
</organism>
<dbReference type="Gene3D" id="3.10.50.40">
    <property type="match status" value="1"/>
</dbReference>
<reference evidence="8 9" key="1">
    <citation type="submission" date="2018-09" db="EMBL/GenBank/DDBJ databases">
        <title>Genomic Encyclopedia of Archaeal and Bacterial Type Strains, Phase II (KMG-II): from individual species to whole genera.</title>
        <authorList>
            <person name="Goeker M."/>
        </authorList>
    </citation>
    <scope>NUCLEOTIDE SEQUENCE [LARGE SCALE GENOMIC DNA]</scope>
    <source>
        <strain evidence="8 9">DSM 11458</strain>
    </source>
</reference>
<evidence type="ECO:0000259" key="7">
    <source>
        <dbReference type="PROSITE" id="PS50198"/>
    </source>
</evidence>
<dbReference type="EMBL" id="RAQK01000001">
    <property type="protein sequence ID" value="RKE95503.1"/>
    <property type="molecule type" value="Genomic_DNA"/>
</dbReference>
<proteinExistence type="predicted"/>
<feature type="domain" description="PpiC" evidence="7">
    <location>
        <begin position="163"/>
        <end position="259"/>
    </location>
</feature>
<dbReference type="InterPro" id="IPR046357">
    <property type="entry name" value="PPIase_dom_sf"/>
</dbReference>
<dbReference type="InterPro" id="IPR050280">
    <property type="entry name" value="OMP_Chaperone_SurA"/>
</dbReference>
<evidence type="ECO:0000313" key="8">
    <source>
        <dbReference type="EMBL" id="RKE95503.1"/>
    </source>
</evidence>
<dbReference type="SUPFAM" id="SSF109998">
    <property type="entry name" value="Triger factor/SurA peptide-binding domain-like"/>
    <property type="match status" value="1"/>
</dbReference>
<evidence type="ECO:0000256" key="6">
    <source>
        <dbReference type="SAM" id="SignalP"/>
    </source>
</evidence>
<evidence type="ECO:0000256" key="1">
    <source>
        <dbReference type="ARBA" id="ARBA00018370"/>
    </source>
</evidence>
<evidence type="ECO:0000256" key="5">
    <source>
        <dbReference type="PROSITE-ProRule" id="PRU00278"/>
    </source>
</evidence>
<dbReference type="Pfam" id="PF00639">
    <property type="entry name" value="Rotamase"/>
    <property type="match status" value="1"/>
</dbReference>
<dbReference type="AlphaFoldDB" id="A0A420DMN3"/>
<feature type="chain" id="PRO_5019369116" description="Parvulin-like PPIase" evidence="6">
    <location>
        <begin position="24"/>
        <end position="405"/>
    </location>
</feature>
<protein>
    <recommendedName>
        <fullName evidence="1">Parvulin-like PPIase</fullName>
    </recommendedName>
    <alternativeName>
        <fullName evidence="3">Peptidyl-prolyl cis-trans isomerase plp</fullName>
    </alternativeName>
    <alternativeName>
        <fullName evidence="4">Rotamase plp</fullName>
    </alternativeName>
</protein>
<evidence type="ECO:0000313" key="9">
    <source>
        <dbReference type="Proteomes" id="UP000284407"/>
    </source>
</evidence>
<keyword evidence="9" id="KW-1185">Reference proteome</keyword>
<dbReference type="RefSeq" id="WP_025062466.1">
    <property type="nucleotide sequence ID" value="NZ_RAQK01000001.1"/>
</dbReference>
<dbReference type="PROSITE" id="PS50198">
    <property type="entry name" value="PPIC_PPIASE_2"/>
    <property type="match status" value="1"/>
</dbReference>
<dbReference type="InterPro" id="IPR027304">
    <property type="entry name" value="Trigger_fact/SurA_dom_sf"/>
</dbReference>
<dbReference type="Gene3D" id="1.10.4030.10">
    <property type="entry name" value="Porin chaperone SurA, peptide-binding domain"/>
    <property type="match status" value="1"/>
</dbReference>
<keyword evidence="2 6" id="KW-0732">Signal</keyword>
<keyword evidence="5" id="KW-0697">Rotamase</keyword>
<feature type="signal peptide" evidence="6">
    <location>
        <begin position="1"/>
        <end position="23"/>
    </location>
</feature>
<gene>
    <name evidence="8" type="ORF">C8N30_0038</name>
</gene>
<accession>A0A420DMN3</accession>
<evidence type="ECO:0000256" key="2">
    <source>
        <dbReference type="ARBA" id="ARBA00022729"/>
    </source>
</evidence>
<sequence>MFKLKPALAALGLAAVLAGPVAAQNLFAPVATVNNSVVTEFEVQQRVRFLQILNARGATRSAAIESLIDERLRDEAIKSAGLEITDEGVDDSLEEFAGRASMTRAEFTKALASAGVEAGTFRDFVINGVAWRDLIRARYNSRVTVSEAEIDRALASQSSGGSSIRVLVSEIIIPAPPPQAARVGALAEQIAQSTTTDQFSSFARQYSATATRGAGGRLPWQNLSDLPPALQPLILALSPGEVTQPLNIPNAVALFQLRDIEETGTAAKTYSAIEYAAYYMTGGRSEATLQQAANLKTQVDVCDDLYAFAKGQPEGVLERETTTPDKLPQDFAIELSKLDEGEVSTALTRSDGQALVFLMMCGRTAEQNAEVSREDVASSIRQRRLSGFADSLLAELRSNARISVK</sequence>
<name>A0A420DMN3_9RHOB</name>
<dbReference type="Proteomes" id="UP000284407">
    <property type="component" value="Unassembled WGS sequence"/>
</dbReference>
<dbReference type="GO" id="GO:0003755">
    <property type="term" value="F:peptidyl-prolyl cis-trans isomerase activity"/>
    <property type="evidence" value="ECO:0007669"/>
    <property type="project" value="UniProtKB-KW"/>
</dbReference>
<keyword evidence="5" id="KW-0413">Isomerase</keyword>
<dbReference type="PANTHER" id="PTHR47637:SF1">
    <property type="entry name" value="CHAPERONE SURA"/>
    <property type="match status" value="1"/>
</dbReference>
<comment type="caution">
    <text evidence="8">The sequence shown here is derived from an EMBL/GenBank/DDBJ whole genome shotgun (WGS) entry which is preliminary data.</text>
</comment>
<evidence type="ECO:0000256" key="4">
    <source>
        <dbReference type="ARBA" id="ARBA00031484"/>
    </source>
</evidence>
<dbReference type="PANTHER" id="PTHR47637">
    <property type="entry name" value="CHAPERONE SURA"/>
    <property type="match status" value="1"/>
</dbReference>
<evidence type="ECO:0000256" key="3">
    <source>
        <dbReference type="ARBA" id="ARBA00030642"/>
    </source>
</evidence>